<dbReference type="AlphaFoldDB" id="A0A1Q8VH95"/>
<dbReference type="Proteomes" id="UP000186394">
    <property type="component" value="Unassembled WGS sequence"/>
</dbReference>
<dbReference type="RefSeq" id="WP_075419053.1">
    <property type="nucleotide sequence ID" value="NZ_MSKL01000031.1"/>
</dbReference>
<comment type="caution">
    <text evidence="2">The sequence shown here is derived from an EMBL/GenBank/DDBJ whole genome shotgun (WGS) entry which is preliminary data.</text>
</comment>
<feature type="domain" description="Aminoglycoside phosphotransferase" evidence="1">
    <location>
        <begin position="98"/>
        <end position="288"/>
    </location>
</feature>
<evidence type="ECO:0000313" key="3">
    <source>
        <dbReference type="Proteomes" id="UP000186394"/>
    </source>
</evidence>
<accession>A0A1Q8VH95</accession>
<dbReference type="GO" id="GO:0016301">
    <property type="term" value="F:kinase activity"/>
    <property type="evidence" value="ECO:0007669"/>
    <property type="project" value="UniProtKB-KW"/>
</dbReference>
<sequence>MTQKTKVTDMLSTLRAIPGLRRAWPGSRDSGPASVSIECVDGQGRLRAGHVTVGGAPDLLPYAVDPALPALSTQLTGALVIHRAGRRAVVMENSRVRKIVRPHKAASLVRAHTTAASVLRVTGLRTPRILGNEDDVVDLELLPGRSLDELGDAGLPGWQRLTDSWSRLGDGEADLPLHGPRQETEVLRRWFVSAQRYDVIDQQGPLHEQVVDTCLRLRESSEVHVITHRDLHDGQLLWDGTDLSLLDLDTAAMAEASLDLGNLWAHADLMAVRGRLGPEAHAQVRGLLDDLARTLPMTAHRLETYYRSSALRLVFVHAFRPAAHQWLPVWVRHCLGHASPFMPLDLTNDWNNS</sequence>
<dbReference type="Gene3D" id="3.90.1200.10">
    <property type="match status" value="1"/>
</dbReference>
<evidence type="ECO:0000259" key="1">
    <source>
        <dbReference type="Pfam" id="PF01636"/>
    </source>
</evidence>
<proteinExistence type="predicted"/>
<keyword evidence="2" id="KW-0808">Transferase</keyword>
<dbReference type="EMBL" id="MSKL01000031">
    <property type="protein sequence ID" value="OLO47463.1"/>
    <property type="molecule type" value="Genomic_DNA"/>
</dbReference>
<organism evidence="2 3">
    <name type="scientific">Actinomyces oris</name>
    <dbReference type="NCBI Taxonomy" id="544580"/>
    <lineage>
        <taxon>Bacteria</taxon>
        <taxon>Bacillati</taxon>
        <taxon>Actinomycetota</taxon>
        <taxon>Actinomycetes</taxon>
        <taxon>Actinomycetales</taxon>
        <taxon>Actinomycetaceae</taxon>
        <taxon>Actinomyces</taxon>
    </lineage>
</organism>
<dbReference type="Pfam" id="PF01636">
    <property type="entry name" value="APH"/>
    <property type="match status" value="1"/>
</dbReference>
<protein>
    <submittedName>
        <fullName evidence="2">Serine kinase</fullName>
    </submittedName>
</protein>
<name>A0A1Q8VH95_9ACTO</name>
<reference evidence="2 3" key="1">
    <citation type="submission" date="2016-12" db="EMBL/GenBank/DDBJ databases">
        <title>Genomic comparison of strains in the 'Actinomyces naeslundii' group.</title>
        <authorList>
            <person name="Mughal S.R."/>
            <person name="Do T."/>
            <person name="Gilbert S.C."/>
            <person name="Witherden E.A."/>
            <person name="Didelot X."/>
            <person name="Beighton D."/>
        </authorList>
    </citation>
    <scope>NUCLEOTIDE SEQUENCE [LARGE SCALE GENOMIC DNA]</scope>
    <source>
        <strain evidence="2 3">P6N</strain>
    </source>
</reference>
<evidence type="ECO:0000313" key="2">
    <source>
        <dbReference type="EMBL" id="OLO47463.1"/>
    </source>
</evidence>
<gene>
    <name evidence="2" type="ORF">BKH28_12205</name>
</gene>
<dbReference type="SUPFAM" id="SSF56112">
    <property type="entry name" value="Protein kinase-like (PK-like)"/>
    <property type="match status" value="1"/>
</dbReference>
<dbReference type="InterPro" id="IPR002575">
    <property type="entry name" value="Aminoglycoside_PTrfase"/>
</dbReference>
<keyword evidence="2" id="KW-0418">Kinase</keyword>
<dbReference type="InterPro" id="IPR011009">
    <property type="entry name" value="Kinase-like_dom_sf"/>
</dbReference>
<dbReference type="OrthoDB" id="7842280at2"/>